<name>A0A1H4MCU5_9FLAO</name>
<organism evidence="2 3">
    <name type="scientific">Maribacter dokdonensis</name>
    <dbReference type="NCBI Taxonomy" id="320912"/>
    <lineage>
        <taxon>Bacteria</taxon>
        <taxon>Pseudomonadati</taxon>
        <taxon>Bacteroidota</taxon>
        <taxon>Flavobacteriia</taxon>
        <taxon>Flavobacteriales</taxon>
        <taxon>Flavobacteriaceae</taxon>
        <taxon>Maribacter</taxon>
    </lineage>
</organism>
<dbReference type="AlphaFoldDB" id="A0A1H4MCU5"/>
<dbReference type="InterPro" id="IPR039448">
    <property type="entry name" value="Beta_helix"/>
</dbReference>
<sequence>MTFNYKDINEYLRIMIRPTSLKNTLFFFATLLLFTCLFESCASEKDHVEDGNTTHEQSEEPKIITFSFLTTDNNGLTTNIAATLDEETKTIYVELDPLVLNIDQLIPTVTLSSGSTVSPISKSEQDFSHEVTYTVTAENGTTTVYKVVPSIIGNICTSNLVDSGPIVVSTNNQRIENLYIRTTDQHGIEINNHTGVVISNCVIEYTGAYMGIKFTSADNLTIKNCYIKYTNAPSSGPLADSERNCIEGIGSQNIVIANVKLEDGSTGIRLNQCDDSVLRYIEGHNMRGPFPRGQLVQYDKCAGGLLENFSVINDRDVAWTEDNISIYKSGGQQIKKGLIVGNNSPTGVGVLFEDQNTEGARGGYGGLVEDVDFLEMGNGVVSSVEGSKNVSFTRIRAKQIICGDLGQNRGKSTSNSLIFGAFGTTANTGGNSINDCIVYNSCNPTNIVWPEHNFDVIDYRTDIDFEPRNPIVLNFNCD</sequence>
<dbReference type="InterPro" id="IPR011050">
    <property type="entry name" value="Pectin_lyase_fold/virulence"/>
</dbReference>
<dbReference type="Proteomes" id="UP000183038">
    <property type="component" value="Unassembled WGS sequence"/>
</dbReference>
<feature type="domain" description="Right handed beta helix" evidence="1">
    <location>
        <begin position="166"/>
        <end position="280"/>
    </location>
</feature>
<gene>
    <name evidence="2" type="ORF">SAMN05192540_1593</name>
</gene>
<accession>A0A1H4MCU5</accession>
<evidence type="ECO:0000313" key="2">
    <source>
        <dbReference type="EMBL" id="SEB80657.1"/>
    </source>
</evidence>
<dbReference type="SMART" id="SM00710">
    <property type="entry name" value="PbH1"/>
    <property type="match status" value="5"/>
</dbReference>
<proteinExistence type="predicted"/>
<dbReference type="Pfam" id="PF13229">
    <property type="entry name" value="Beta_helix"/>
    <property type="match status" value="1"/>
</dbReference>
<evidence type="ECO:0000313" key="3">
    <source>
        <dbReference type="Proteomes" id="UP000183038"/>
    </source>
</evidence>
<dbReference type="InterPro" id="IPR006626">
    <property type="entry name" value="PbH1"/>
</dbReference>
<reference evidence="2 3" key="1">
    <citation type="submission" date="2016-10" db="EMBL/GenBank/DDBJ databases">
        <authorList>
            <person name="de Groot N.N."/>
        </authorList>
    </citation>
    <scope>NUCLEOTIDE SEQUENCE [LARGE SCALE GENOMIC DNA]</scope>
    <source>
        <strain evidence="2 3">MAR_2009_71</strain>
    </source>
</reference>
<dbReference type="Gene3D" id="2.60.40.2340">
    <property type="match status" value="1"/>
</dbReference>
<dbReference type="EMBL" id="FNTB01000001">
    <property type="protein sequence ID" value="SEB80657.1"/>
    <property type="molecule type" value="Genomic_DNA"/>
</dbReference>
<dbReference type="SUPFAM" id="SSF51126">
    <property type="entry name" value="Pectin lyase-like"/>
    <property type="match status" value="1"/>
</dbReference>
<protein>
    <submittedName>
        <fullName evidence="2">Right handed beta helix region</fullName>
    </submittedName>
</protein>
<dbReference type="OrthoDB" id="901313at2"/>
<evidence type="ECO:0000259" key="1">
    <source>
        <dbReference type="Pfam" id="PF13229"/>
    </source>
</evidence>